<protein>
    <submittedName>
        <fullName evidence="2">Uncharacterized protein</fullName>
    </submittedName>
</protein>
<reference evidence="2 3" key="1">
    <citation type="journal article" date="2023" name="Mol. Biol. Evol.">
        <title>Genomics of Secondarily Temperate Adaptation in the Only Non-Antarctic Icefish.</title>
        <authorList>
            <person name="Rivera-Colon A.G."/>
            <person name="Rayamajhi N."/>
            <person name="Minhas B.F."/>
            <person name="Madrigal G."/>
            <person name="Bilyk K.T."/>
            <person name="Yoon V."/>
            <person name="Hune M."/>
            <person name="Gregory S."/>
            <person name="Cheng C.H.C."/>
            <person name="Catchen J.M."/>
        </authorList>
    </citation>
    <scope>NUCLEOTIDE SEQUENCE [LARGE SCALE GENOMIC DNA]</scope>
    <source>
        <tissue evidence="2">White muscle</tissue>
    </source>
</reference>
<comment type="caution">
    <text evidence="2">The sequence shown here is derived from an EMBL/GenBank/DDBJ whole genome shotgun (WGS) entry which is preliminary data.</text>
</comment>
<dbReference type="EMBL" id="JAURVH010001536">
    <property type="protein sequence ID" value="KAK5891170.1"/>
    <property type="molecule type" value="Genomic_DNA"/>
</dbReference>
<organism evidence="2 3">
    <name type="scientific">Champsocephalus gunnari</name>
    <name type="common">Mackerel icefish</name>
    <dbReference type="NCBI Taxonomy" id="52237"/>
    <lineage>
        <taxon>Eukaryota</taxon>
        <taxon>Metazoa</taxon>
        <taxon>Chordata</taxon>
        <taxon>Craniata</taxon>
        <taxon>Vertebrata</taxon>
        <taxon>Euteleostomi</taxon>
        <taxon>Actinopterygii</taxon>
        <taxon>Neopterygii</taxon>
        <taxon>Teleostei</taxon>
        <taxon>Neoteleostei</taxon>
        <taxon>Acanthomorphata</taxon>
        <taxon>Eupercaria</taxon>
        <taxon>Perciformes</taxon>
        <taxon>Notothenioidei</taxon>
        <taxon>Channichthyidae</taxon>
        <taxon>Champsocephalus</taxon>
    </lineage>
</organism>
<feature type="compositionally biased region" description="Acidic residues" evidence="1">
    <location>
        <begin position="19"/>
        <end position="35"/>
    </location>
</feature>
<proteinExistence type="predicted"/>
<evidence type="ECO:0000256" key="1">
    <source>
        <dbReference type="SAM" id="MobiDB-lite"/>
    </source>
</evidence>
<dbReference type="AlphaFoldDB" id="A0AAN8BSP7"/>
<sequence>MRSAMLHGVRLLWPSAAQQDDDQDEQQADEDEGEVDEEFLQVPLDLGSHLDHGCSTYGRLGHVLDTLHGDRLDFDRFLLRKQSAGSGFWASGWFQVKSNCCR</sequence>
<evidence type="ECO:0000313" key="3">
    <source>
        <dbReference type="Proteomes" id="UP001331515"/>
    </source>
</evidence>
<feature type="region of interest" description="Disordered" evidence="1">
    <location>
        <begin position="14"/>
        <end position="35"/>
    </location>
</feature>
<name>A0AAN8BSP7_CHAGU</name>
<evidence type="ECO:0000313" key="2">
    <source>
        <dbReference type="EMBL" id="KAK5891170.1"/>
    </source>
</evidence>
<dbReference type="Proteomes" id="UP001331515">
    <property type="component" value="Unassembled WGS sequence"/>
</dbReference>
<keyword evidence="3" id="KW-1185">Reference proteome</keyword>
<gene>
    <name evidence="2" type="ORF">CgunFtcFv8_018451</name>
</gene>
<accession>A0AAN8BSP7</accession>